<dbReference type="Proteomes" id="UP000320582">
    <property type="component" value="Unassembled WGS sequence"/>
</dbReference>
<reference evidence="2 3" key="1">
    <citation type="submission" date="2019-06" db="EMBL/GenBank/DDBJ databases">
        <title>Genomic Encyclopedia of Archaeal and Bacterial Type Strains, Phase II (KMG-II): from individual species to whole genera.</title>
        <authorList>
            <person name="Goeker M."/>
        </authorList>
    </citation>
    <scope>NUCLEOTIDE SEQUENCE [LARGE SCALE GENOMIC DNA]</scope>
    <source>
        <strain evidence="2 3">DSM 18423</strain>
    </source>
</reference>
<evidence type="ECO:0000313" key="2">
    <source>
        <dbReference type="EMBL" id="TQM92162.1"/>
    </source>
</evidence>
<keyword evidence="3" id="KW-1185">Reference proteome</keyword>
<feature type="transmembrane region" description="Helical" evidence="1">
    <location>
        <begin position="32"/>
        <end position="53"/>
    </location>
</feature>
<keyword evidence="1" id="KW-0472">Membrane</keyword>
<keyword evidence="1" id="KW-1133">Transmembrane helix</keyword>
<dbReference type="EMBL" id="VFPT01000001">
    <property type="protein sequence ID" value="TQM92162.1"/>
    <property type="molecule type" value="Genomic_DNA"/>
</dbReference>
<comment type="caution">
    <text evidence="2">The sequence shown here is derived from an EMBL/GenBank/DDBJ whole genome shotgun (WGS) entry which is preliminary data.</text>
</comment>
<name>A0A543KAU7_9RHOB</name>
<dbReference type="OrthoDB" id="7764375at2"/>
<keyword evidence="1" id="KW-0812">Transmembrane</keyword>
<feature type="transmembrane region" description="Helical" evidence="1">
    <location>
        <begin position="74"/>
        <end position="94"/>
    </location>
</feature>
<proteinExistence type="predicted"/>
<dbReference type="InterPro" id="IPR009495">
    <property type="entry name" value="NrsF"/>
</dbReference>
<sequence>MTHTRDASHTTSALIDTLSQDLRPVALLAHPIWRAFGWVLVALGFASAMVWAIGLRPDLSDQLRDPRFMLEQGAALATGFCAAVAALALTIPASPLWLRILPLLPGAAWISALGVGCLRDWVNAGPAGLALSPDMACFFYIALIGSLPALVMALMLRRGAVLYPNWSLAAGGLAAAAIGNFALRLFHMQDAALMVLVWQMGSVLLLAALSGALGHWVLRRSALDPALS</sequence>
<feature type="transmembrane region" description="Helical" evidence="1">
    <location>
        <begin position="195"/>
        <end position="218"/>
    </location>
</feature>
<dbReference type="Pfam" id="PF06532">
    <property type="entry name" value="NrsF"/>
    <property type="match status" value="1"/>
</dbReference>
<dbReference type="RefSeq" id="WP_142079913.1">
    <property type="nucleotide sequence ID" value="NZ_VFPT01000001.1"/>
</dbReference>
<evidence type="ECO:0000256" key="1">
    <source>
        <dbReference type="SAM" id="Phobius"/>
    </source>
</evidence>
<gene>
    <name evidence="2" type="ORF">BD293_0751</name>
</gene>
<organism evidence="2 3">
    <name type="scientific">Roseinatronobacter monicus</name>
    <dbReference type="NCBI Taxonomy" id="393481"/>
    <lineage>
        <taxon>Bacteria</taxon>
        <taxon>Pseudomonadati</taxon>
        <taxon>Pseudomonadota</taxon>
        <taxon>Alphaproteobacteria</taxon>
        <taxon>Rhodobacterales</taxon>
        <taxon>Paracoccaceae</taxon>
        <taxon>Roseinatronobacter</taxon>
    </lineage>
</organism>
<accession>A0A543KAU7</accession>
<dbReference type="AlphaFoldDB" id="A0A543KAU7"/>
<feature type="transmembrane region" description="Helical" evidence="1">
    <location>
        <begin position="100"/>
        <end position="118"/>
    </location>
</feature>
<protein>
    <submittedName>
        <fullName evidence="2">Uncharacterized protein</fullName>
    </submittedName>
</protein>
<feature type="transmembrane region" description="Helical" evidence="1">
    <location>
        <begin position="162"/>
        <end position="183"/>
    </location>
</feature>
<evidence type="ECO:0000313" key="3">
    <source>
        <dbReference type="Proteomes" id="UP000320582"/>
    </source>
</evidence>
<feature type="transmembrane region" description="Helical" evidence="1">
    <location>
        <begin position="138"/>
        <end position="156"/>
    </location>
</feature>